<evidence type="ECO:0000256" key="2">
    <source>
        <dbReference type="ARBA" id="ARBA00022840"/>
    </source>
</evidence>
<dbReference type="GO" id="GO:0005524">
    <property type="term" value="F:ATP binding"/>
    <property type="evidence" value="ECO:0007669"/>
    <property type="project" value="UniProtKB-KW"/>
</dbReference>
<keyword evidence="1" id="KW-0547">Nucleotide-binding</keyword>
<evidence type="ECO:0000259" key="3">
    <source>
        <dbReference type="PROSITE" id="PS50893"/>
    </source>
</evidence>
<sequence>MIKIENLSKQYKKLQALKNISLHVQKGELLAYLGPNGAGKTTTIRILTGLTRSTNGTAFLNGFDIRKDVLKAKKQYGLVPQAINLDQELTVSENLYIHGRLYAMKTSDIKNRTDELLNYVEMLDRKNSLVKKLSGGMKRRLMIARALMHDPAILFLDEPTVGLDASIRRKIWALIKKIQQHQTTIFLTTHYIEEAEFLAQRVAFLDEGQIITVDTPQNLIDRQGQWAIDRIVNDQMETVYFQSRESANQYNSDNDTQYTLRRVNLEDSFLAITGKKVK</sequence>
<dbReference type="Gene3D" id="3.40.50.300">
    <property type="entry name" value="P-loop containing nucleotide triphosphate hydrolases"/>
    <property type="match status" value="1"/>
</dbReference>
<dbReference type="InterPro" id="IPR003439">
    <property type="entry name" value="ABC_transporter-like_ATP-bd"/>
</dbReference>
<dbReference type="SUPFAM" id="SSF52540">
    <property type="entry name" value="P-loop containing nucleoside triphosphate hydrolases"/>
    <property type="match status" value="1"/>
</dbReference>
<gene>
    <name evidence="4" type="ORF">OMM_01574</name>
</gene>
<dbReference type="PANTHER" id="PTHR43582">
    <property type="entry name" value="LINEARMYCIN RESISTANCE ATP-BINDING PROTEIN LNRL"/>
    <property type="match status" value="1"/>
</dbReference>
<dbReference type="Pfam" id="PF00005">
    <property type="entry name" value="ABC_tran"/>
    <property type="match status" value="1"/>
</dbReference>
<dbReference type="InterPro" id="IPR027417">
    <property type="entry name" value="P-loop_NTPase"/>
</dbReference>
<evidence type="ECO:0000313" key="4">
    <source>
        <dbReference type="EMBL" id="ETR72616.1"/>
    </source>
</evidence>
<reference evidence="5" key="1">
    <citation type="submission" date="2012-11" db="EMBL/GenBank/DDBJ databases">
        <authorList>
            <person name="Lucero-Rivera Y.E."/>
            <person name="Tovar-Ramirez D."/>
        </authorList>
    </citation>
    <scope>NUCLEOTIDE SEQUENCE [LARGE SCALE GENOMIC DNA]</scope>
    <source>
        <strain evidence="5">Araruama</strain>
    </source>
</reference>
<protein>
    <submittedName>
        <fullName evidence="4">Antibiotic transport system ATP-binding protein</fullName>
    </submittedName>
</protein>
<dbReference type="InterPro" id="IPR003593">
    <property type="entry name" value="AAA+_ATPase"/>
</dbReference>
<evidence type="ECO:0000256" key="1">
    <source>
        <dbReference type="ARBA" id="ARBA00022741"/>
    </source>
</evidence>
<accession>A0A1V1PCV9</accession>
<feature type="domain" description="ABC transporter" evidence="3">
    <location>
        <begin position="2"/>
        <end position="232"/>
    </location>
</feature>
<dbReference type="Proteomes" id="UP000189670">
    <property type="component" value="Unassembled WGS sequence"/>
</dbReference>
<name>A0A1V1PCV9_9BACT</name>
<dbReference type="GO" id="GO:0016887">
    <property type="term" value="F:ATP hydrolysis activity"/>
    <property type="evidence" value="ECO:0007669"/>
    <property type="project" value="InterPro"/>
</dbReference>
<comment type="caution">
    <text evidence="4">The sequence shown here is derived from an EMBL/GenBank/DDBJ whole genome shotgun (WGS) entry which is preliminary data.</text>
</comment>
<dbReference type="PANTHER" id="PTHR43582:SF2">
    <property type="entry name" value="LINEARMYCIN RESISTANCE ATP-BINDING PROTEIN LNRL"/>
    <property type="match status" value="1"/>
</dbReference>
<evidence type="ECO:0000313" key="5">
    <source>
        <dbReference type="Proteomes" id="UP000189670"/>
    </source>
</evidence>
<organism evidence="4 5">
    <name type="scientific">Candidatus Magnetoglobus multicellularis str. Araruama</name>
    <dbReference type="NCBI Taxonomy" id="890399"/>
    <lineage>
        <taxon>Bacteria</taxon>
        <taxon>Pseudomonadati</taxon>
        <taxon>Thermodesulfobacteriota</taxon>
        <taxon>Desulfobacteria</taxon>
        <taxon>Desulfobacterales</taxon>
        <taxon>Desulfobacteraceae</taxon>
        <taxon>Candidatus Magnetoglobus</taxon>
    </lineage>
</organism>
<dbReference type="SMART" id="SM00382">
    <property type="entry name" value="AAA"/>
    <property type="match status" value="1"/>
</dbReference>
<dbReference type="AlphaFoldDB" id="A0A1V1PCV9"/>
<proteinExistence type="predicted"/>
<keyword evidence="2 4" id="KW-0067">ATP-binding</keyword>
<dbReference type="PROSITE" id="PS00211">
    <property type="entry name" value="ABC_TRANSPORTER_1"/>
    <property type="match status" value="1"/>
</dbReference>
<dbReference type="PROSITE" id="PS50893">
    <property type="entry name" value="ABC_TRANSPORTER_2"/>
    <property type="match status" value="1"/>
</dbReference>
<dbReference type="InterPro" id="IPR017871">
    <property type="entry name" value="ABC_transporter-like_CS"/>
</dbReference>
<dbReference type="EMBL" id="ATBP01000129">
    <property type="protein sequence ID" value="ETR72616.1"/>
    <property type="molecule type" value="Genomic_DNA"/>
</dbReference>